<keyword evidence="5 6" id="KW-1267">Proteomics identification</keyword>
<keyword evidence="4" id="KW-1185">Reference proteome</keyword>
<dbReference type="SMR" id="A0A8V8TQB8"/>
<dbReference type="InterPro" id="IPR004020">
    <property type="entry name" value="DAPIN"/>
</dbReference>
<organism evidence="3 4">
    <name type="scientific">Homo sapiens</name>
    <name type="common">Human</name>
    <dbReference type="NCBI Taxonomy" id="9606"/>
    <lineage>
        <taxon>Eukaryota</taxon>
        <taxon>Metazoa</taxon>
        <taxon>Chordata</taxon>
        <taxon>Craniata</taxon>
        <taxon>Vertebrata</taxon>
        <taxon>Euteleostomi</taxon>
        <taxon>Mammalia</taxon>
        <taxon>Eutheria</taxon>
        <taxon>Euarchontoglires</taxon>
        <taxon>Primates</taxon>
        <taxon>Haplorrhini</taxon>
        <taxon>Catarrhini</taxon>
        <taxon>Hominidae</taxon>
        <taxon>Homo</taxon>
    </lineage>
</organism>
<reference evidence="3 4" key="3">
    <citation type="journal article" date="2006" name="Nature">
        <title>DNA sequence of human chromosome 17 and analysis of rearrangement in the human lineage.</title>
        <authorList>
            <person name="Zody M.C."/>
            <person name="Garber M."/>
            <person name="Adams D.J."/>
            <person name="Sharpe T."/>
            <person name="Harrow J."/>
            <person name="Lupski J.R."/>
            <person name="Nicholson C."/>
            <person name="Searle S.M."/>
            <person name="Wilming L."/>
            <person name="Young S.K."/>
            <person name="Abouelleil A."/>
            <person name="Allen N.R."/>
            <person name="Bi W."/>
            <person name="Bloom T."/>
            <person name="Borowsky M.L."/>
            <person name="Bugalter B.E."/>
            <person name="Butler J."/>
            <person name="Chang J.L."/>
            <person name="Chen C.K."/>
            <person name="Cook A."/>
            <person name="Corum B."/>
            <person name="Cuomo C.A."/>
            <person name="de Jong P.J."/>
            <person name="DeCaprio D."/>
            <person name="Dewar K."/>
            <person name="FitzGerald M."/>
            <person name="Gilbert J."/>
            <person name="Gibson R."/>
            <person name="Gnerre S."/>
            <person name="Goldstein S."/>
            <person name="Grafham D.V."/>
            <person name="Grocock R."/>
            <person name="Hafez N."/>
            <person name="Hagopian D.S."/>
            <person name="Hart E."/>
            <person name="Norman C.H."/>
            <person name="Humphray S."/>
            <person name="Jaffe D.B."/>
            <person name="Jones M."/>
            <person name="Kamal M."/>
            <person name="Khodiyar V.K."/>
            <person name="LaButti K."/>
            <person name="Laird G."/>
            <person name="Lehoczky J."/>
            <person name="Liu X."/>
            <person name="Lokyitsang T."/>
            <person name="Loveland J."/>
            <person name="Lui A."/>
            <person name="Macdonald P."/>
            <person name="Major J.E."/>
            <person name="Matthews L."/>
            <person name="Mauceli E."/>
            <person name="McCarroll S.A."/>
            <person name="Mihalev A.H."/>
            <person name="Mudge J."/>
            <person name="Nguyen C."/>
            <person name="Nicol R."/>
            <person name="O'Leary S.B."/>
            <person name="Osoegawa K."/>
            <person name="Schwartz D.C."/>
            <person name="Shaw-Smith C."/>
            <person name="Stankiewicz P."/>
            <person name="Steward C."/>
            <person name="Swarbreck D."/>
            <person name="Venkataraman V."/>
            <person name="Whittaker C.A."/>
            <person name="Yang X."/>
            <person name="Zimmer A.R."/>
            <person name="Bradley A."/>
            <person name="Hubbard T."/>
            <person name="Birren B.W."/>
            <person name="Rogers J."/>
            <person name="Lander E.S."/>
            <person name="Nusbaum C."/>
        </authorList>
    </citation>
    <scope>NUCLEOTIDE SEQUENCE [LARGE SCALE GENOMIC DNA]</scope>
</reference>
<feature type="region of interest" description="Disordered" evidence="1">
    <location>
        <begin position="34"/>
        <end position="56"/>
    </location>
</feature>
<name>A0A8V8TQB8_HUMAN</name>
<feature type="domain" description="Pyrin" evidence="2">
    <location>
        <begin position="1"/>
        <end position="44"/>
    </location>
</feature>
<evidence type="ECO:0007829" key="5">
    <source>
        <dbReference type="PeptideAtlas" id="A0A8V8TQB8"/>
    </source>
</evidence>
<dbReference type="OpenTargets" id="ENSG00000091592"/>
<reference evidence="3 4" key="1">
    <citation type="journal article" date="2001" name="Nature">
        <title>Initial sequencing and analysis of the human genome.</title>
        <authorList>
            <consortium name="International Human Genome Sequencing Consortium"/>
            <person name="Lander E.S."/>
            <person name="Linton L.M."/>
            <person name="Birren B."/>
            <person name="Nusbaum C."/>
            <person name="Zody M.C."/>
            <person name="Baldwin J."/>
            <person name="Devon K."/>
            <person name="Dewar K."/>
            <person name="Doyle M."/>
            <person name="FitzHugh W."/>
            <person name="Funke R."/>
            <person name="Gage D."/>
            <person name="Harris K."/>
            <person name="Heaford A."/>
            <person name="Howland J."/>
            <person name="Kann L."/>
            <person name="Lehoczky J."/>
            <person name="LeVine R."/>
            <person name="McEwan P."/>
            <person name="McKernan K."/>
            <person name="Meldrim J."/>
            <person name="Mesirov J.P."/>
            <person name="Miranda C."/>
            <person name="Morris W."/>
            <person name="Naylor J."/>
            <person name="Raymond C."/>
            <person name="Rosetti M."/>
            <person name="Santos R."/>
            <person name="Sheridan A."/>
            <person name="Sougnez C."/>
            <person name="Stange-Thomann N."/>
            <person name="Stojanovic N."/>
            <person name="Subramanian A."/>
            <person name="Wyman D."/>
            <person name="Rogers J."/>
            <person name="Sulston J."/>
            <person name="Ainscough R."/>
            <person name="Beck S."/>
            <person name="Bentley D."/>
            <person name="Burton J."/>
            <person name="Clee C."/>
            <person name="Carter N."/>
            <person name="Coulson A."/>
            <person name="Deadman R."/>
            <person name="Deloukas P."/>
            <person name="Dunham A."/>
            <person name="Dunham I."/>
            <person name="Durbin R."/>
            <person name="French L."/>
            <person name="Grafham D."/>
            <person name="Gregory S."/>
            <person name="Hubbard T."/>
            <person name="Humphray S."/>
            <person name="Hunt A."/>
            <person name="Jones M."/>
            <person name="Lloyd C."/>
            <person name="McMurray A."/>
            <person name="Matthews L."/>
            <person name="Mercer S."/>
            <person name="Milne S."/>
            <person name="Mullikin J.C."/>
            <person name="Mungall A."/>
            <person name="Plumb R."/>
            <person name="Ross M."/>
            <person name="Shownkeen R."/>
            <person name="Sims S."/>
            <person name="Waterston R.H."/>
            <person name="Wilson R.K."/>
            <person name="Hillier L.W."/>
            <person name="McPherson J.D."/>
            <person name="Marra M.A."/>
            <person name="Mardis E.R."/>
            <person name="Fulton L.A."/>
            <person name="Chinwalla A.T."/>
            <person name="Pepin K.H."/>
            <person name="Gish W.R."/>
            <person name="Chissoe S.L."/>
            <person name="Wendl M.C."/>
            <person name="Delehaunty K.D."/>
            <person name="Miner T.L."/>
            <person name="Delehaunty A."/>
            <person name="Kramer J.B."/>
            <person name="Cook L.L."/>
            <person name="Fulton R.S."/>
            <person name="Johnson D.L."/>
            <person name="Minx P.J."/>
            <person name="Clifton S.W."/>
            <person name="Hawkins T."/>
            <person name="Branscomb E."/>
            <person name="Predki P."/>
            <person name="Richardson P."/>
            <person name="Wenning S."/>
            <person name="Slezak T."/>
            <person name="Doggett N."/>
            <person name="Cheng J.F."/>
            <person name="Olsen A."/>
            <person name="Lucas S."/>
            <person name="Elkin C."/>
            <person name="Uberbacher E."/>
            <person name="Frazier M."/>
            <person name="Gibbs R.A."/>
            <person name="Muzny D.M."/>
            <person name="Scherer S.E."/>
            <person name="Bouck J.B."/>
            <person name="Sodergren E.J."/>
            <person name="Worley K.C."/>
            <person name="Rives C.M."/>
            <person name="Gorrell J.H."/>
            <person name="Metzker M.L."/>
            <person name="Naylor S.L."/>
            <person name="Kucherlapati R.S."/>
            <person name="Nelson D.L."/>
            <person name="Weinstock G.M."/>
            <person name="Sakaki Y."/>
            <person name="Fujiyama A."/>
            <person name="Hattori M."/>
            <person name="Yada T."/>
            <person name="Toyoda A."/>
            <person name="Itoh T."/>
            <person name="Kawagoe C."/>
            <person name="Watanabe H."/>
            <person name="Totoki Y."/>
            <person name="Taylor T."/>
            <person name="Weissenbach J."/>
            <person name="Heilig R."/>
            <person name="Saurin W."/>
            <person name="Artiguenave F."/>
            <person name="Brottier P."/>
            <person name="Bruls T."/>
            <person name="Pelletier E."/>
            <person name="Robert C."/>
            <person name="Wincker P."/>
            <person name="Smith D.R."/>
            <person name="Doucette-Stamm L."/>
            <person name="Rubenfield M."/>
            <person name="Weinstock K."/>
            <person name="Lee H.M."/>
            <person name="Dubois J."/>
            <person name="Rosenthal A."/>
            <person name="Platzer M."/>
            <person name="Nyakatura G."/>
            <person name="Taudien S."/>
            <person name="Rump A."/>
            <person name="Yang H."/>
            <person name="Yu J."/>
            <person name="Wang J."/>
            <person name="Huang G."/>
            <person name="Gu J."/>
            <person name="Hood L."/>
            <person name="Rowen L."/>
            <person name="Madan A."/>
            <person name="Qin S."/>
            <person name="Davis R.W."/>
            <person name="Federspiel N.A."/>
            <person name="Abola A.P."/>
            <person name="Proctor M.J."/>
            <person name="Myers R.M."/>
            <person name="Schmutz J."/>
            <person name="Dickson M."/>
            <person name="Grimwood J."/>
            <person name="Cox D.R."/>
            <person name="Olson M.V."/>
            <person name="Kaul R."/>
            <person name="Raymond C."/>
            <person name="Shimizu N."/>
            <person name="Kawasaki K."/>
            <person name="Minoshima S."/>
            <person name="Evans G.A."/>
            <person name="Athanasiou M."/>
            <person name="Schultz R."/>
            <person name="Roe B.A."/>
            <person name="Chen F."/>
            <person name="Pan H."/>
            <person name="Ramser J."/>
            <person name="Lehrach H."/>
            <person name="Reinhardt R."/>
            <person name="McCombie W.R."/>
            <person name="de la Bastide M."/>
            <person name="Dedhia N."/>
            <person name="Blocker H."/>
            <person name="Hornischer K."/>
            <person name="Nordsiek G."/>
            <person name="Agarwala R."/>
            <person name="Aravind L."/>
            <person name="Bailey J.A."/>
            <person name="Bateman A."/>
            <person name="Batzoglou S."/>
            <person name="Birney E."/>
            <person name="Bork P."/>
            <person name="Brown D.G."/>
            <person name="Burge C.B."/>
            <person name="Cerutti L."/>
            <person name="Chen H.C."/>
            <person name="Church D."/>
            <person name="Clamp M."/>
            <person name="Copley R.R."/>
            <person name="Doerks T."/>
            <person name="Eddy S.R."/>
            <person name="Eichler E.E."/>
            <person name="Furey T.S."/>
            <person name="Galagan J."/>
            <person name="Gilbert J.G."/>
            <person name="Harmon C."/>
            <person name="Hayashizaki Y."/>
            <person name="Haussler D."/>
            <person name="Hermjakob H."/>
            <person name="Hokamp K."/>
            <person name="Jang W."/>
            <person name="Johnson L.S."/>
            <person name="Jones T.A."/>
            <person name="Kasif S."/>
            <person name="Kaspryzk A."/>
            <person name="Kennedy S."/>
            <person name="Kent W.J."/>
            <person name="Kitts P."/>
            <person name="Koonin E.V."/>
            <person name="Korf I."/>
            <person name="Kulp D."/>
            <person name="Lancet D."/>
            <person name="Lowe T.M."/>
            <person name="McLysaght A."/>
            <person name="Mikkelsen T."/>
            <person name="Moran J.V."/>
            <person name="Mulder N."/>
            <person name="Pollara V.J."/>
            <person name="Ponting C.P."/>
            <person name="Schuler G."/>
            <person name="Schultz J."/>
            <person name="Slater G."/>
            <person name="Smit A.F."/>
            <person name="Stupka E."/>
            <person name="Szustakowski J."/>
            <person name="Thierry-Mieg D."/>
            <person name="Thierry-Mieg J."/>
            <person name="Wagner L."/>
            <person name="Wallis J."/>
            <person name="Wheeler R."/>
            <person name="Williams A."/>
            <person name="Wolf Y.I."/>
            <person name="Wolfe K.H."/>
            <person name="Yang S.P."/>
            <person name="Yeh R.F."/>
            <person name="Collins F."/>
            <person name="Guyer M.S."/>
            <person name="Peterson J."/>
            <person name="Felsenfeld A."/>
            <person name="Wetterstrand K.A."/>
            <person name="Patrinos A."/>
            <person name="Morgan M.J."/>
            <person name="de Jong P."/>
            <person name="Catanese J.J."/>
            <person name="Osoegawa K."/>
            <person name="Shizuya H."/>
            <person name="Choi S."/>
            <person name="Chen Y.J."/>
        </authorList>
    </citation>
    <scope>NUCLEOTIDE SEQUENCE [LARGE SCALE GENOMIC DNA]</scope>
</reference>
<dbReference type="OrthoDB" id="428577at2759"/>
<dbReference type="EMBL" id="AC055839">
    <property type="status" value="NOT_ANNOTATED_CDS"/>
    <property type="molecule type" value="Genomic_DNA"/>
</dbReference>
<dbReference type="InterPro" id="IPR011029">
    <property type="entry name" value="DEATH-like_dom_sf"/>
</dbReference>
<dbReference type="Gene3D" id="1.10.533.10">
    <property type="entry name" value="Death Domain, Fas"/>
    <property type="match status" value="1"/>
</dbReference>
<accession>A0A8V8TQB8</accession>
<sequence length="56" mass="6153">MAGGAWGRLACYLEFLKKEELKEFQLLLANKAHSRSSSAQVNPTWGLPANPPPPQC</sequence>
<dbReference type="AlphaFoldDB" id="A0A8V8TQB8"/>
<reference evidence="3 4" key="2">
    <citation type="journal article" date="2004" name="Nature">
        <title>Finishing the euchromatic sequence of the human genome.</title>
        <authorList>
            <consortium name="International Human Genome Sequencing Consortium"/>
        </authorList>
    </citation>
    <scope>NUCLEOTIDE SEQUENCE [LARGE SCALE GENOMIC DNA]</scope>
</reference>
<dbReference type="PROSITE" id="PS50824">
    <property type="entry name" value="DAPIN"/>
    <property type="match status" value="1"/>
</dbReference>
<evidence type="ECO:0007829" key="6">
    <source>
        <dbReference type="ProteomicsDB" id="A0A8V8TQB8"/>
    </source>
</evidence>
<evidence type="ECO:0000313" key="3">
    <source>
        <dbReference type="Ensembl" id="ENSP00000514496.1"/>
    </source>
</evidence>
<reference evidence="3" key="4">
    <citation type="submission" date="2025-08" db="UniProtKB">
        <authorList>
            <consortium name="Ensembl"/>
        </authorList>
    </citation>
    <scope>IDENTIFICATION</scope>
</reference>
<dbReference type="Proteomes" id="UP000005640">
    <property type="component" value="Chromosome 17"/>
</dbReference>
<dbReference type="GeneTree" id="ENSGT00940000162176"/>
<dbReference type="Ensembl" id="ENST00000699643.1">
    <property type="protein sequence ID" value="ENSP00000514496.1"/>
    <property type="gene ID" value="ENSG00000091592.17"/>
</dbReference>
<reference evidence="3" key="5">
    <citation type="submission" date="2025-09" db="UniProtKB">
        <authorList>
            <consortium name="Ensembl"/>
        </authorList>
    </citation>
    <scope>IDENTIFICATION</scope>
</reference>
<gene>
    <name evidence="3" type="primary">NLRP1</name>
</gene>
<dbReference type="HGNC" id="HGNC:14374">
    <property type="gene designation" value="NLRP1"/>
</dbReference>
<evidence type="ECO:0000256" key="1">
    <source>
        <dbReference type="SAM" id="MobiDB-lite"/>
    </source>
</evidence>
<evidence type="ECO:0000259" key="2">
    <source>
        <dbReference type="PROSITE" id="PS50824"/>
    </source>
</evidence>
<proteinExistence type="evidence at protein level"/>
<protein>
    <submittedName>
        <fullName evidence="3">NLR family pyrin domain containing 1</fullName>
    </submittedName>
</protein>
<evidence type="ECO:0000313" key="4">
    <source>
        <dbReference type="Proteomes" id="UP000005640"/>
    </source>
</evidence>
<dbReference type="SUPFAM" id="SSF47986">
    <property type="entry name" value="DEATH domain"/>
    <property type="match status" value="1"/>
</dbReference>